<dbReference type="GO" id="GO:0016020">
    <property type="term" value="C:membrane"/>
    <property type="evidence" value="ECO:0007669"/>
    <property type="project" value="UniProtKB-SubCell"/>
</dbReference>
<accession>A0A9X3EGD4</accession>
<dbReference type="EMBL" id="JAPNOA010000058">
    <property type="protein sequence ID" value="MCY0967047.1"/>
    <property type="molecule type" value="Genomic_DNA"/>
</dbReference>
<comment type="subcellular location">
    <subcellularLocation>
        <location evidence="1">Membrane</location>
        <topology evidence="1">Multi-pass membrane protein</topology>
    </subcellularLocation>
</comment>
<feature type="domain" description="Integral membrane bound transporter" evidence="6">
    <location>
        <begin position="207"/>
        <end position="332"/>
    </location>
</feature>
<dbReference type="Pfam" id="PF13515">
    <property type="entry name" value="FUSC_2"/>
    <property type="match status" value="1"/>
</dbReference>
<dbReference type="Proteomes" id="UP001150830">
    <property type="component" value="Unassembled WGS sequence"/>
</dbReference>
<gene>
    <name evidence="7" type="ORF">OUO13_17855</name>
</gene>
<keyword evidence="4 5" id="KW-0472">Membrane</keyword>
<feature type="transmembrane region" description="Helical" evidence="5">
    <location>
        <begin position="290"/>
        <end position="310"/>
    </location>
</feature>
<dbReference type="RefSeq" id="WP_283175252.1">
    <property type="nucleotide sequence ID" value="NZ_JAPNOA010000058.1"/>
</dbReference>
<comment type="caution">
    <text evidence="7">The sequence shown here is derived from an EMBL/GenBank/DDBJ whole genome shotgun (WGS) entry which is preliminary data.</text>
</comment>
<feature type="transmembrane region" description="Helical" evidence="5">
    <location>
        <begin position="77"/>
        <end position="96"/>
    </location>
</feature>
<dbReference type="InterPro" id="IPR049453">
    <property type="entry name" value="Memb_transporter_dom"/>
</dbReference>
<reference evidence="7" key="1">
    <citation type="submission" date="2022-11" db="EMBL/GenBank/DDBJ databases">
        <title>Parathalassolutuus dongxingensis gen. nov., sp. nov., a novel member of family Oceanospirillaceae isolated from a coastal shrimp pond in Guangxi, China.</title>
        <authorList>
            <person name="Chen H."/>
        </authorList>
    </citation>
    <scope>NUCLEOTIDE SEQUENCE</scope>
    <source>
        <strain evidence="7">G-43</strain>
    </source>
</reference>
<evidence type="ECO:0000313" key="7">
    <source>
        <dbReference type="EMBL" id="MCY0967047.1"/>
    </source>
</evidence>
<evidence type="ECO:0000256" key="5">
    <source>
        <dbReference type="SAM" id="Phobius"/>
    </source>
</evidence>
<evidence type="ECO:0000259" key="6">
    <source>
        <dbReference type="Pfam" id="PF13515"/>
    </source>
</evidence>
<feature type="transmembrane region" description="Helical" evidence="5">
    <location>
        <begin position="268"/>
        <end position="285"/>
    </location>
</feature>
<keyword evidence="8" id="KW-1185">Reference proteome</keyword>
<proteinExistence type="predicted"/>
<protein>
    <submittedName>
        <fullName evidence="7">FUSC family protein</fullName>
    </submittedName>
</protein>
<sequence length="345" mass="37037">MSTNTAPLPITFGDHLKALVALNPSPRPWHHAMLVALCCAVPAFIGAALGAFQSGLMACMGAMAVMYMPAASLGRRMVTMQVVAFGMAASVALGLLAAWHPVLGAVVLGLASFMITLICRYFRISPPGNFFFIMVAAIATVIPFDLHSIPQRVGLIMLGSMSSCLLVFLYSLLFPTPEVRTPLPQASERIRPLVREALITGGLIGLSYQIAHLLELHNPYWVPISCAAILQGTSFRLVWMRKVQRIVGTAVGLVLAWLIFQIPMGPWGLSFAIIGLSIVIESLILRNYGLAVIFITPLTVIFAGVASTGMPHDELVLIRLLDISIGSAIGALGGWFLHLQRPAST</sequence>
<name>A0A9X3EGD4_9GAMM</name>
<feature type="transmembrane region" description="Helical" evidence="5">
    <location>
        <begin position="129"/>
        <end position="149"/>
    </location>
</feature>
<feature type="transmembrane region" description="Helical" evidence="5">
    <location>
        <begin position="32"/>
        <end position="65"/>
    </location>
</feature>
<feature type="transmembrane region" description="Helical" evidence="5">
    <location>
        <begin position="316"/>
        <end position="337"/>
    </location>
</feature>
<dbReference type="AlphaFoldDB" id="A0A9X3EGD4"/>
<organism evidence="7 8">
    <name type="scientific">Parathalassolituus penaei</name>
    <dbReference type="NCBI Taxonomy" id="2997323"/>
    <lineage>
        <taxon>Bacteria</taxon>
        <taxon>Pseudomonadati</taxon>
        <taxon>Pseudomonadota</taxon>
        <taxon>Gammaproteobacteria</taxon>
        <taxon>Oceanospirillales</taxon>
        <taxon>Oceanospirillaceae</taxon>
        <taxon>Parathalassolituus</taxon>
    </lineage>
</organism>
<feature type="transmembrane region" description="Helical" evidence="5">
    <location>
        <begin position="246"/>
        <end position="262"/>
    </location>
</feature>
<evidence type="ECO:0000313" key="8">
    <source>
        <dbReference type="Proteomes" id="UP001150830"/>
    </source>
</evidence>
<evidence type="ECO:0000256" key="3">
    <source>
        <dbReference type="ARBA" id="ARBA00022989"/>
    </source>
</evidence>
<feature type="transmembrane region" description="Helical" evidence="5">
    <location>
        <begin position="102"/>
        <end position="122"/>
    </location>
</feature>
<evidence type="ECO:0000256" key="2">
    <source>
        <dbReference type="ARBA" id="ARBA00022692"/>
    </source>
</evidence>
<feature type="transmembrane region" description="Helical" evidence="5">
    <location>
        <begin position="155"/>
        <end position="173"/>
    </location>
</feature>
<evidence type="ECO:0000256" key="4">
    <source>
        <dbReference type="ARBA" id="ARBA00023136"/>
    </source>
</evidence>
<evidence type="ECO:0000256" key="1">
    <source>
        <dbReference type="ARBA" id="ARBA00004141"/>
    </source>
</evidence>
<keyword evidence="3 5" id="KW-1133">Transmembrane helix</keyword>
<keyword evidence="2 5" id="KW-0812">Transmembrane</keyword>